<dbReference type="EMBL" id="LBXD01000002">
    <property type="protein sequence ID" value="KKR23973.1"/>
    <property type="molecule type" value="Genomic_DNA"/>
</dbReference>
<accession>A0A0G0P7N5</accession>
<evidence type="ECO:0000313" key="2">
    <source>
        <dbReference type="Proteomes" id="UP000034764"/>
    </source>
</evidence>
<name>A0A0G0P7N5_9BACT</name>
<proteinExistence type="predicted"/>
<dbReference type="Proteomes" id="UP000034764">
    <property type="component" value="Unassembled WGS sequence"/>
</dbReference>
<evidence type="ECO:0000313" key="1">
    <source>
        <dbReference type="EMBL" id="KKR23973.1"/>
    </source>
</evidence>
<sequence length="350" mass="40470">MNDDRPPKLDVGTLADLSQRNITARRNFNEWLEIWQKATHLSDMLGLLHELKNVDFDSSWNEPKYTSTDREIFLLKVSEGWYDTELLRTKGDISQKHIGSDKYGNTLYATNADIRQKVAQKAFAILCQEFFKLGVPDEETYGKLLNPRFFSSIILDTNLFLAINHFFRLGERGFSLSRYEIPNLPKRRPSSETPQLNHPATIARSFLMNLIDNIWGLETEHHERSYFSEKALVTVINNIDEAKPWTIEVLNYFDELKRIRRYSKDLDESSLDKLRAIAMRSTLTTLHHPIEKDRLVESLEEAIYAGSAAGLFLFECETKVKIAKRLEAIRKAREIAERAKARLDSLTKGS</sequence>
<comment type="caution">
    <text evidence="1">The sequence shown here is derived from an EMBL/GenBank/DDBJ whole genome shotgun (WGS) entry which is preliminary data.</text>
</comment>
<dbReference type="AlphaFoldDB" id="A0A0G0P7N5"/>
<gene>
    <name evidence="1" type="ORF">UT53_C0002G0006</name>
</gene>
<protein>
    <submittedName>
        <fullName evidence="1">Uncharacterized protein</fullName>
    </submittedName>
</protein>
<organism evidence="1 2">
    <name type="scientific">Candidatus Yanofskybacteria bacterium GW2011_GWD2_39_48</name>
    <dbReference type="NCBI Taxonomy" id="1619031"/>
    <lineage>
        <taxon>Bacteria</taxon>
        <taxon>Candidatus Yanofskyibacteriota</taxon>
    </lineage>
</organism>
<reference evidence="1 2" key="1">
    <citation type="journal article" date="2015" name="Nature">
        <title>rRNA introns, odd ribosomes, and small enigmatic genomes across a large radiation of phyla.</title>
        <authorList>
            <person name="Brown C.T."/>
            <person name="Hug L.A."/>
            <person name="Thomas B.C."/>
            <person name="Sharon I."/>
            <person name="Castelle C.J."/>
            <person name="Singh A."/>
            <person name="Wilkins M.J."/>
            <person name="Williams K.H."/>
            <person name="Banfield J.F."/>
        </authorList>
    </citation>
    <scope>NUCLEOTIDE SEQUENCE [LARGE SCALE GENOMIC DNA]</scope>
</reference>